<proteinExistence type="predicted"/>
<feature type="region of interest" description="Disordered" evidence="1">
    <location>
        <begin position="51"/>
        <end position="70"/>
    </location>
</feature>
<dbReference type="AlphaFoldDB" id="A0A8X7B8E4"/>
<evidence type="ECO:0000256" key="1">
    <source>
        <dbReference type="SAM" id="MobiDB-lite"/>
    </source>
</evidence>
<comment type="caution">
    <text evidence="2">The sequence shown here is derived from an EMBL/GenBank/DDBJ whole genome shotgun (WGS) entry which is preliminary data.</text>
</comment>
<accession>A0A8X7B8E4</accession>
<dbReference type="Proteomes" id="UP000887159">
    <property type="component" value="Unassembled WGS sequence"/>
</dbReference>
<gene>
    <name evidence="2" type="ORF">TNCV_3763281</name>
</gene>
<keyword evidence="3" id="KW-1185">Reference proteome</keyword>
<sequence>MIVQMLLIKEDFLPINTWPLGRILEEYQASDGKEVETDQAIEEPAEIMHINEDSESKYEKSVKHETFELN</sequence>
<evidence type="ECO:0000313" key="3">
    <source>
        <dbReference type="Proteomes" id="UP000887159"/>
    </source>
</evidence>
<protein>
    <recommendedName>
        <fullName evidence="4">DUF5641 domain-containing protein</fullName>
    </recommendedName>
</protein>
<reference evidence="2" key="1">
    <citation type="submission" date="2020-08" db="EMBL/GenBank/DDBJ databases">
        <title>Multicomponent nature underlies the extraordinary mechanical properties of spider dragline silk.</title>
        <authorList>
            <person name="Kono N."/>
            <person name="Nakamura H."/>
            <person name="Mori M."/>
            <person name="Yoshida Y."/>
            <person name="Ohtoshi R."/>
            <person name="Malay A.D."/>
            <person name="Moran D.A.P."/>
            <person name="Tomita M."/>
            <person name="Numata K."/>
            <person name="Arakawa K."/>
        </authorList>
    </citation>
    <scope>NUCLEOTIDE SEQUENCE</scope>
</reference>
<evidence type="ECO:0000313" key="2">
    <source>
        <dbReference type="EMBL" id="GFY23088.1"/>
    </source>
</evidence>
<name>A0A8X7B8E4_TRICX</name>
<evidence type="ECO:0008006" key="4">
    <source>
        <dbReference type="Google" id="ProtNLM"/>
    </source>
</evidence>
<dbReference type="EMBL" id="BMAU01021362">
    <property type="protein sequence ID" value="GFY23088.1"/>
    <property type="molecule type" value="Genomic_DNA"/>
</dbReference>
<organism evidence="2 3">
    <name type="scientific">Trichonephila clavipes</name>
    <name type="common">Golden silk orbweaver</name>
    <name type="synonym">Nephila clavipes</name>
    <dbReference type="NCBI Taxonomy" id="2585209"/>
    <lineage>
        <taxon>Eukaryota</taxon>
        <taxon>Metazoa</taxon>
        <taxon>Ecdysozoa</taxon>
        <taxon>Arthropoda</taxon>
        <taxon>Chelicerata</taxon>
        <taxon>Arachnida</taxon>
        <taxon>Araneae</taxon>
        <taxon>Araneomorphae</taxon>
        <taxon>Entelegynae</taxon>
        <taxon>Araneoidea</taxon>
        <taxon>Nephilidae</taxon>
        <taxon>Trichonephila</taxon>
    </lineage>
</organism>